<dbReference type="InterPro" id="IPR029787">
    <property type="entry name" value="Nucleotide_cyclase"/>
</dbReference>
<dbReference type="SMART" id="SM00267">
    <property type="entry name" value="GGDEF"/>
    <property type="match status" value="1"/>
</dbReference>
<dbReference type="InterPro" id="IPR000160">
    <property type="entry name" value="GGDEF_dom"/>
</dbReference>
<gene>
    <name evidence="2" type="ORF">SAMN05444002_1982</name>
</gene>
<dbReference type="SUPFAM" id="SSF55073">
    <property type="entry name" value="Nucleotide cyclase"/>
    <property type="match status" value="1"/>
</dbReference>
<dbReference type="InterPro" id="IPR052163">
    <property type="entry name" value="DGC-Regulatory_Protein"/>
</dbReference>
<organism evidence="2 3">
    <name type="scientific">Vannielia litorea</name>
    <dbReference type="NCBI Taxonomy" id="1217970"/>
    <lineage>
        <taxon>Bacteria</taxon>
        <taxon>Pseudomonadati</taxon>
        <taxon>Pseudomonadota</taxon>
        <taxon>Alphaproteobacteria</taxon>
        <taxon>Rhodobacterales</taxon>
        <taxon>Paracoccaceae</taxon>
        <taxon>Vannielia</taxon>
    </lineage>
</organism>
<dbReference type="Pfam" id="PF00990">
    <property type="entry name" value="GGDEF"/>
    <property type="match status" value="1"/>
</dbReference>
<name>A0A1N6FVA6_9RHOB</name>
<dbReference type="STRING" id="1217970.SAMN05444002_1982"/>
<dbReference type="Proteomes" id="UP000184932">
    <property type="component" value="Unassembled WGS sequence"/>
</dbReference>
<feature type="domain" description="GGDEF" evidence="1">
    <location>
        <begin position="208"/>
        <end position="342"/>
    </location>
</feature>
<dbReference type="PROSITE" id="PS50887">
    <property type="entry name" value="GGDEF"/>
    <property type="match status" value="1"/>
</dbReference>
<evidence type="ECO:0000313" key="2">
    <source>
        <dbReference type="EMBL" id="SIN99111.1"/>
    </source>
</evidence>
<reference evidence="3" key="1">
    <citation type="submission" date="2016-11" db="EMBL/GenBank/DDBJ databases">
        <authorList>
            <person name="Varghese N."/>
            <person name="Submissions S."/>
        </authorList>
    </citation>
    <scope>NUCLEOTIDE SEQUENCE [LARGE SCALE GENOMIC DNA]</scope>
    <source>
        <strain evidence="3">DSM 29440</strain>
    </source>
</reference>
<dbReference type="CDD" id="cd01949">
    <property type="entry name" value="GGDEF"/>
    <property type="match status" value="1"/>
</dbReference>
<accession>A0A1N6FVA6</accession>
<protein>
    <submittedName>
        <fullName evidence="2">Diguanylate cyclase (GGDEF) domain-containing protein</fullName>
    </submittedName>
</protein>
<dbReference type="PANTHER" id="PTHR46663:SF4">
    <property type="entry name" value="DIGUANYLATE CYCLASE DGCT-RELATED"/>
    <property type="match status" value="1"/>
</dbReference>
<evidence type="ECO:0000259" key="1">
    <source>
        <dbReference type="PROSITE" id="PS50887"/>
    </source>
</evidence>
<proteinExistence type="predicted"/>
<dbReference type="NCBIfam" id="TIGR00254">
    <property type="entry name" value="GGDEF"/>
    <property type="match status" value="1"/>
</dbReference>
<dbReference type="InterPro" id="IPR043128">
    <property type="entry name" value="Rev_trsase/Diguanyl_cyclase"/>
</dbReference>
<dbReference type="Gene3D" id="3.30.70.270">
    <property type="match status" value="1"/>
</dbReference>
<keyword evidence="3" id="KW-1185">Reference proteome</keyword>
<evidence type="ECO:0000313" key="3">
    <source>
        <dbReference type="Proteomes" id="UP000184932"/>
    </source>
</evidence>
<dbReference type="AlphaFoldDB" id="A0A1N6FVA6"/>
<sequence length="353" mass="38117">MSAEIGREALAAQAGPGSDTGSATETAALDLLMPMHLQLQPTGHIAHAGPSLQKLRPDTPLVGRRFLEVFELKRPSGLTRVSDLARAEGGRLKLAFREAPRTGLVGLVAPYPPDRGLIVNLSFGFNIIEAVKDHELTSADFAATDLAVEMLYLVEAKTAALHEWKALNQRLQGAMTVAERQASSDMLTGLANRRAMEEVLTRLTRAKASFGLMNLDLDFFKSVNDTQGHAAGDHVLRRVADILRAETRSADVVVRAGGDEFVLIFAGLSNPERLARLGRRIIARLEEPIPFEGDVCRISGSIGLTVSDFYTATDPEEMMQHADTALYASKRGGRGRVTVYSPDLHGGGPGQDN</sequence>
<dbReference type="PANTHER" id="PTHR46663">
    <property type="entry name" value="DIGUANYLATE CYCLASE DGCT-RELATED"/>
    <property type="match status" value="1"/>
</dbReference>
<dbReference type="EMBL" id="FSRL01000001">
    <property type="protein sequence ID" value="SIN99111.1"/>
    <property type="molecule type" value="Genomic_DNA"/>
</dbReference>